<dbReference type="PATRIC" id="fig|1237149.3.peg.4281"/>
<evidence type="ECO:0000313" key="7">
    <source>
        <dbReference type="Proteomes" id="UP000011135"/>
    </source>
</evidence>
<dbReference type="InterPro" id="IPR015421">
    <property type="entry name" value="PyrdxlP-dep_Trfase_major"/>
</dbReference>
<dbReference type="InterPro" id="IPR015422">
    <property type="entry name" value="PyrdxlP-dep_Trfase_small"/>
</dbReference>
<dbReference type="GO" id="GO:0008483">
    <property type="term" value="F:transaminase activity"/>
    <property type="evidence" value="ECO:0007669"/>
    <property type="project" value="UniProtKB-KW"/>
</dbReference>
<reference evidence="6 7" key="1">
    <citation type="submission" date="2012-12" db="EMBL/GenBank/DDBJ databases">
        <title>Genome assembly of Fulvivirga imtechensis AK7.</title>
        <authorList>
            <person name="Nupur N."/>
            <person name="Khatri I."/>
            <person name="Kumar R."/>
            <person name="Subramanian S."/>
            <person name="Pinnaka A."/>
        </authorList>
    </citation>
    <scope>NUCLEOTIDE SEQUENCE [LARGE SCALE GENOMIC DNA]</scope>
    <source>
        <strain evidence="6 7">AK7</strain>
    </source>
</reference>
<dbReference type="GO" id="GO:0030170">
    <property type="term" value="F:pyridoxal phosphate binding"/>
    <property type="evidence" value="ECO:0007669"/>
    <property type="project" value="UniProtKB-ARBA"/>
</dbReference>
<accession>L8JMX2</accession>
<dbReference type="GO" id="GO:0000271">
    <property type="term" value="P:polysaccharide biosynthetic process"/>
    <property type="evidence" value="ECO:0007669"/>
    <property type="project" value="TreeGrafter"/>
</dbReference>
<dbReference type="PANTHER" id="PTHR30244">
    <property type="entry name" value="TRANSAMINASE"/>
    <property type="match status" value="1"/>
</dbReference>
<proteinExistence type="inferred from homology"/>
<comment type="similarity">
    <text evidence="2 5">Belongs to the DegT/DnrJ/EryC1 family.</text>
</comment>
<dbReference type="OrthoDB" id="9804264at2"/>
<evidence type="ECO:0000256" key="2">
    <source>
        <dbReference type="ARBA" id="ARBA00037999"/>
    </source>
</evidence>
<dbReference type="SUPFAM" id="SSF53383">
    <property type="entry name" value="PLP-dependent transferases"/>
    <property type="match status" value="1"/>
</dbReference>
<comment type="caution">
    <text evidence="6">The sequence shown here is derived from an EMBL/GenBank/DDBJ whole genome shotgun (WGS) entry which is preliminary data.</text>
</comment>
<dbReference type="CDD" id="cd00616">
    <property type="entry name" value="AHBA_syn"/>
    <property type="match status" value="1"/>
</dbReference>
<dbReference type="EMBL" id="AMZN01000070">
    <property type="protein sequence ID" value="ELR69588.1"/>
    <property type="molecule type" value="Genomic_DNA"/>
</dbReference>
<evidence type="ECO:0000256" key="5">
    <source>
        <dbReference type="RuleBase" id="RU004508"/>
    </source>
</evidence>
<dbReference type="InterPro" id="IPR000653">
    <property type="entry name" value="DegT/StrS_aminotransferase"/>
</dbReference>
<keyword evidence="7" id="KW-1185">Reference proteome</keyword>
<sequence>MKIPFLDVARQYTRLKREIDDAIEQVLSSGWFIGGERVNSFEQKFANYTGSDYCISCGSGTDALELILRGWNIGPADEVIVPDFTWISDAEAVTTVGGKAIFVDVLPGELTIDPEKVKEAITPRTKAVIAVHLYGLPCRMDEIMAIADRYNIKVIEDCAQAPGGTYKGRKVGTLGHAAAFSFYPTKNLGAYGDGGAITTNDTALAEKVRLLANHGQPRRDTHLIEGRNSRLDVIQAAILDVKLKYLDQWNLIRTRTAGKYSDALRNTNIKPPVVTGPRSHVYHMYVVQLSKRDVFQQYLLDAGISTAIHYPKALHQLEAYGHLGLSDDMFPVSSNAAISVLSLPVFPELTDEEIEYVVRTLASVVSNML</sequence>
<keyword evidence="6" id="KW-0808">Transferase</keyword>
<evidence type="ECO:0000256" key="3">
    <source>
        <dbReference type="PIRSR" id="PIRSR000390-1"/>
    </source>
</evidence>
<dbReference type="eggNOG" id="COG0399">
    <property type="taxonomic scope" value="Bacteria"/>
</dbReference>
<dbReference type="STRING" id="1237149.C900_04813"/>
<feature type="modified residue" description="N6-(pyridoxal phosphate)lysine" evidence="4">
    <location>
        <position position="186"/>
    </location>
</feature>
<dbReference type="AlphaFoldDB" id="L8JMX2"/>
<feature type="active site" description="Proton acceptor" evidence="3">
    <location>
        <position position="186"/>
    </location>
</feature>
<name>L8JMX2_9BACT</name>
<evidence type="ECO:0000256" key="4">
    <source>
        <dbReference type="PIRSR" id="PIRSR000390-2"/>
    </source>
</evidence>
<keyword evidence="6" id="KW-0032">Aminotransferase</keyword>
<organism evidence="6 7">
    <name type="scientific">Fulvivirga imtechensis AK7</name>
    <dbReference type="NCBI Taxonomy" id="1237149"/>
    <lineage>
        <taxon>Bacteria</taxon>
        <taxon>Pseudomonadati</taxon>
        <taxon>Bacteroidota</taxon>
        <taxon>Cytophagia</taxon>
        <taxon>Cytophagales</taxon>
        <taxon>Fulvivirgaceae</taxon>
        <taxon>Fulvivirga</taxon>
    </lineage>
</organism>
<dbReference type="PANTHER" id="PTHR30244:SF36">
    <property type="entry name" value="3-OXO-GLUCOSE-6-PHOSPHATE:GLUTAMATE AMINOTRANSFERASE"/>
    <property type="match status" value="1"/>
</dbReference>
<evidence type="ECO:0000313" key="6">
    <source>
        <dbReference type="EMBL" id="ELR69588.1"/>
    </source>
</evidence>
<dbReference type="Gene3D" id="3.90.1150.10">
    <property type="entry name" value="Aspartate Aminotransferase, domain 1"/>
    <property type="match status" value="1"/>
</dbReference>
<protein>
    <submittedName>
        <fullName evidence="6">UDP-4-amino-4-deoxy-L-arabinose--oxoglutarate aminotransferase</fullName>
    </submittedName>
</protein>
<dbReference type="Pfam" id="PF01041">
    <property type="entry name" value="DegT_DnrJ_EryC1"/>
    <property type="match status" value="1"/>
</dbReference>
<dbReference type="Proteomes" id="UP000011135">
    <property type="component" value="Unassembled WGS sequence"/>
</dbReference>
<dbReference type="FunFam" id="3.40.640.10:FF:000089">
    <property type="entry name" value="Aminotransferase, DegT/DnrJ/EryC1/StrS family"/>
    <property type="match status" value="1"/>
</dbReference>
<dbReference type="InterPro" id="IPR015424">
    <property type="entry name" value="PyrdxlP-dep_Trfase"/>
</dbReference>
<dbReference type="Gene3D" id="3.40.640.10">
    <property type="entry name" value="Type I PLP-dependent aspartate aminotransferase-like (Major domain)"/>
    <property type="match status" value="1"/>
</dbReference>
<gene>
    <name evidence="6" type="ORF">C900_04813</name>
</gene>
<dbReference type="RefSeq" id="WP_009581965.1">
    <property type="nucleotide sequence ID" value="NZ_AMZN01000070.1"/>
</dbReference>
<evidence type="ECO:0000256" key="1">
    <source>
        <dbReference type="ARBA" id="ARBA00022898"/>
    </source>
</evidence>
<dbReference type="PIRSF" id="PIRSF000390">
    <property type="entry name" value="PLP_StrS"/>
    <property type="match status" value="1"/>
</dbReference>
<keyword evidence="1 4" id="KW-0663">Pyridoxal phosphate</keyword>